<feature type="transmembrane region" description="Helical" evidence="6">
    <location>
        <begin position="63"/>
        <end position="85"/>
    </location>
</feature>
<keyword evidence="4 6" id="KW-1133">Transmembrane helix</keyword>
<keyword evidence="8" id="KW-1185">Reference proteome</keyword>
<keyword evidence="3 6" id="KW-0812">Transmembrane</keyword>
<evidence type="ECO:0000256" key="5">
    <source>
        <dbReference type="ARBA" id="ARBA00023136"/>
    </source>
</evidence>
<dbReference type="PANTHER" id="PTHR12608">
    <property type="entry name" value="TRANSMEMBRANE PROTEIN HTP-1 RELATED"/>
    <property type="match status" value="1"/>
</dbReference>
<feature type="transmembrane region" description="Helical" evidence="6">
    <location>
        <begin position="166"/>
        <end position="186"/>
    </location>
</feature>
<accession>A0A8J8SIL9</accession>
<dbReference type="Proteomes" id="UP000683246">
    <property type="component" value="Chromosome"/>
</dbReference>
<dbReference type="Pfam" id="PF01169">
    <property type="entry name" value="GDT1"/>
    <property type="match status" value="2"/>
</dbReference>
<name>A0A8J8SIL9_9FIRM</name>
<dbReference type="PANTHER" id="PTHR12608:SF1">
    <property type="entry name" value="TRANSMEMBRANE PROTEIN 165"/>
    <property type="match status" value="1"/>
</dbReference>
<proteinExistence type="inferred from homology"/>
<dbReference type="RefSeq" id="WP_212695274.1">
    <property type="nucleotide sequence ID" value="NZ_CP058649.1"/>
</dbReference>
<keyword evidence="5 6" id="KW-0472">Membrane</keyword>
<evidence type="ECO:0000256" key="6">
    <source>
        <dbReference type="RuleBase" id="RU365102"/>
    </source>
</evidence>
<sequence length="373" mass="41811">MMLVEFIQAFGLIFIAEMGDKTQILAMAFATKYSVKAVLVGIGLGSLFNHGLAVVLGSYLSNFIPISTIQMVAGFAFVAFALWTLQMEEDHKEEKKMKKSFGPIMTIALAFFIGELGDKTQLTAITLSVDAAYPAIILMGTVIGMLVTGGLGIYVGRKIGDKVPELTIKLVAASIFMFFGLTKLYGTVPKQYVNSIYGIVFIILIGVIATVRVKKLWKMHKSLNASKYVGTSKRLQEYYQMMDQDIKNICLGNRYCGDCQRSGCVVGRTKALIKQMEDWDQHILVYEDKKLEVLRDAKKERVLEALVTTLRILSNEQIKHKELKTIHQIRQNFEKILWGTSIDVFTSLRAYREQVKAIAPELVCSLDTMLEDT</sequence>
<evidence type="ECO:0000256" key="2">
    <source>
        <dbReference type="ARBA" id="ARBA00009190"/>
    </source>
</evidence>
<dbReference type="GO" id="GO:0046873">
    <property type="term" value="F:metal ion transmembrane transporter activity"/>
    <property type="evidence" value="ECO:0007669"/>
    <property type="project" value="InterPro"/>
</dbReference>
<evidence type="ECO:0000313" key="7">
    <source>
        <dbReference type="EMBL" id="QUI24582.1"/>
    </source>
</evidence>
<feature type="transmembrane region" description="Helical" evidence="6">
    <location>
        <begin position="192"/>
        <end position="211"/>
    </location>
</feature>
<evidence type="ECO:0000313" key="8">
    <source>
        <dbReference type="Proteomes" id="UP000683246"/>
    </source>
</evidence>
<dbReference type="EMBL" id="CP058649">
    <property type="protein sequence ID" value="QUI24582.1"/>
    <property type="molecule type" value="Genomic_DNA"/>
</dbReference>
<evidence type="ECO:0000256" key="4">
    <source>
        <dbReference type="ARBA" id="ARBA00022989"/>
    </source>
</evidence>
<comment type="subcellular location">
    <subcellularLocation>
        <location evidence="1 6">Membrane</location>
        <topology evidence="1 6">Multi-pass membrane protein</topology>
    </subcellularLocation>
</comment>
<protein>
    <recommendedName>
        <fullName evidence="6">GDT1 family protein</fullName>
    </recommendedName>
</protein>
<gene>
    <name evidence="7" type="ORF">HZI73_20750</name>
</gene>
<reference evidence="7" key="1">
    <citation type="submission" date="2020-07" db="EMBL/GenBank/DDBJ databases">
        <title>Vallitalea pronyensis genome.</title>
        <authorList>
            <person name="Postec A."/>
        </authorList>
    </citation>
    <scope>NUCLEOTIDE SEQUENCE</scope>
    <source>
        <strain evidence="7">FatNI3</strain>
    </source>
</reference>
<dbReference type="KEGG" id="vpy:HZI73_20750"/>
<organism evidence="7 8">
    <name type="scientific">Vallitalea pronyensis</name>
    <dbReference type="NCBI Taxonomy" id="1348613"/>
    <lineage>
        <taxon>Bacteria</taxon>
        <taxon>Bacillati</taxon>
        <taxon>Bacillota</taxon>
        <taxon>Clostridia</taxon>
        <taxon>Lachnospirales</taxon>
        <taxon>Vallitaleaceae</taxon>
        <taxon>Vallitalea</taxon>
    </lineage>
</organism>
<feature type="transmembrane region" description="Helical" evidence="6">
    <location>
        <begin position="133"/>
        <end position="154"/>
    </location>
</feature>
<evidence type="ECO:0000256" key="3">
    <source>
        <dbReference type="ARBA" id="ARBA00022692"/>
    </source>
</evidence>
<dbReference type="GO" id="GO:0016020">
    <property type="term" value="C:membrane"/>
    <property type="evidence" value="ECO:0007669"/>
    <property type="project" value="UniProtKB-SubCell"/>
</dbReference>
<evidence type="ECO:0000256" key="1">
    <source>
        <dbReference type="ARBA" id="ARBA00004141"/>
    </source>
</evidence>
<dbReference type="InterPro" id="IPR001727">
    <property type="entry name" value="GDT1-like"/>
</dbReference>
<feature type="transmembrane region" description="Helical" evidence="6">
    <location>
        <begin position="37"/>
        <end position="57"/>
    </location>
</feature>
<feature type="transmembrane region" description="Helical" evidence="6">
    <location>
        <begin position="97"/>
        <end position="113"/>
    </location>
</feature>
<comment type="similarity">
    <text evidence="2 6">Belongs to the GDT1 family.</text>
</comment>
<dbReference type="AlphaFoldDB" id="A0A8J8SIL9"/>